<evidence type="ECO:0000256" key="1">
    <source>
        <dbReference type="SAM" id="MobiDB-lite"/>
    </source>
</evidence>
<accession>A0A6P5ZTU7</accession>
<reference evidence="3" key="1">
    <citation type="submission" date="2025-08" db="UniProtKB">
        <authorList>
            <consortium name="RefSeq"/>
        </authorList>
    </citation>
    <scope>IDENTIFICATION</scope>
    <source>
        <tissue evidence="3">Fruit stalk</tissue>
    </source>
</reference>
<dbReference type="GeneID" id="111303674"/>
<protein>
    <submittedName>
        <fullName evidence="3">Uncharacterized protein LOC111303674 isoform X1</fullName>
    </submittedName>
</protein>
<feature type="compositionally biased region" description="Low complexity" evidence="1">
    <location>
        <begin position="248"/>
        <end position="263"/>
    </location>
</feature>
<dbReference type="OrthoDB" id="1709562at2759"/>
<dbReference type="AlphaFoldDB" id="A0A6P5ZTU7"/>
<evidence type="ECO:0000313" key="2">
    <source>
        <dbReference type="Proteomes" id="UP000515121"/>
    </source>
</evidence>
<feature type="region of interest" description="Disordered" evidence="1">
    <location>
        <begin position="246"/>
        <end position="265"/>
    </location>
</feature>
<dbReference type="PANTHER" id="PTHR33356:SF16">
    <property type="entry name" value="G PATCH DOMAIN PROTEIN"/>
    <property type="match status" value="1"/>
</dbReference>
<dbReference type="PANTHER" id="PTHR33356">
    <property type="entry name" value="TIP41-LIKE PROTEIN"/>
    <property type="match status" value="1"/>
</dbReference>
<feature type="region of interest" description="Disordered" evidence="1">
    <location>
        <begin position="346"/>
        <end position="377"/>
    </location>
</feature>
<feature type="compositionally biased region" description="Low complexity" evidence="1">
    <location>
        <begin position="31"/>
        <end position="43"/>
    </location>
</feature>
<sequence length="377" mass="42472">MMAVDLRNCELLLPSQFFTPQDHLDGLSLDNSNRSSRNNNKNNKPIKRNASYLMGSSDSGSEWSSPIGSELSSISTENSKEEDDYIGELTRQMAQYMLQDEDKHDKSWGLSGSLESTLWSQLDSNVDSPVEPSRKPSPPLTPMVMKFEKMKINEETASYNEGERVTSTSTTNKVCRRNPNAGFQSKHAFIDEQIRAIQFHRLKEEQAMKQMEQKPRIKHYQSKGSVFGGLNNGQNVASNSNHPWYTLQQQQQRQQQQQTRNQQAGSDMRAVFLNAYGSRNGSCGTGVFLPRRIGTPCKSHKKQGRATVLIPARVVQALKIHFEKTGVPSRFNSSGLPLEHDVSVSGTNSMRAQQKRQSRTAPAINDQEMGLPQEWTY</sequence>
<keyword evidence="2" id="KW-1185">Reference proteome</keyword>
<evidence type="ECO:0000313" key="3">
    <source>
        <dbReference type="RefSeq" id="XP_022755831.1"/>
    </source>
</evidence>
<feature type="compositionally biased region" description="Low complexity" evidence="1">
    <location>
        <begin position="55"/>
        <end position="75"/>
    </location>
</feature>
<proteinExistence type="predicted"/>
<dbReference type="RefSeq" id="XP_022755831.1">
    <property type="nucleotide sequence ID" value="XM_022900096.1"/>
</dbReference>
<gene>
    <name evidence="3" type="primary">LOC111303674</name>
</gene>
<feature type="region of interest" description="Disordered" evidence="1">
    <location>
        <begin position="123"/>
        <end position="142"/>
    </location>
</feature>
<feature type="region of interest" description="Disordered" evidence="1">
    <location>
        <begin position="27"/>
        <end position="82"/>
    </location>
</feature>
<dbReference type="KEGG" id="dzi:111303674"/>
<dbReference type="Proteomes" id="UP000515121">
    <property type="component" value="Unplaced"/>
</dbReference>
<name>A0A6P5ZTU7_DURZI</name>
<organism evidence="2 3">
    <name type="scientific">Durio zibethinus</name>
    <name type="common">Durian</name>
    <dbReference type="NCBI Taxonomy" id="66656"/>
    <lineage>
        <taxon>Eukaryota</taxon>
        <taxon>Viridiplantae</taxon>
        <taxon>Streptophyta</taxon>
        <taxon>Embryophyta</taxon>
        <taxon>Tracheophyta</taxon>
        <taxon>Spermatophyta</taxon>
        <taxon>Magnoliopsida</taxon>
        <taxon>eudicotyledons</taxon>
        <taxon>Gunneridae</taxon>
        <taxon>Pentapetalae</taxon>
        <taxon>rosids</taxon>
        <taxon>malvids</taxon>
        <taxon>Malvales</taxon>
        <taxon>Malvaceae</taxon>
        <taxon>Helicteroideae</taxon>
        <taxon>Durio</taxon>
    </lineage>
</organism>